<dbReference type="GO" id="GO:0005634">
    <property type="term" value="C:nucleus"/>
    <property type="evidence" value="ECO:0007669"/>
    <property type="project" value="TreeGrafter"/>
</dbReference>
<evidence type="ECO:0000313" key="3">
    <source>
        <dbReference type="EMBL" id="KAG7527759.1"/>
    </source>
</evidence>
<accession>A0A8K0JF19</accession>
<evidence type="ECO:0000259" key="2">
    <source>
        <dbReference type="Pfam" id="PF16561"/>
    </source>
</evidence>
<dbReference type="InterPro" id="IPR032640">
    <property type="entry name" value="AMPK1_CBM"/>
</dbReference>
<dbReference type="Proteomes" id="UP000812966">
    <property type="component" value="Unassembled WGS sequence"/>
</dbReference>
<dbReference type="InterPro" id="IPR013783">
    <property type="entry name" value="Ig-like_fold"/>
</dbReference>
<evidence type="ECO:0000256" key="1">
    <source>
        <dbReference type="SAM" id="MobiDB-lite"/>
    </source>
</evidence>
<keyword evidence="4" id="KW-1185">Reference proteome</keyword>
<feature type="compositionally biased region" description="Basic and acidic residues" evidence="1">
    <location>
        <begin position="178"/>
        <end position="215"/>
    </location>
</feature>
<gene>
    <name evidence="3" type="ORF">FFLO_06621</name>
</gene>
<dbReference type="GO" id="GO:0031588">
    <property type="term" value="C:nucleotide-activated protein kinase complex"/>
    <property type="evidence" value="ECO:0007669"/>
    <property type="project" value="TreeGrafter"/>
</dbReference>
<feature type="compositionally biased region" description="Low complexity" evidence="1">
    <location>
        <begin position="216"/>
        <end position="235"/>
    </location>
</feature>
<feature type="domain" description="AMP-activated protein kinase glycogen-binding" evidence="2">
    <location>
        <begin position="10"/>
        <end position="94"/>
    </location>
</feature>
<dbReference type="PANTHER" id="PTHR10343">
    <property type="entry name" value="5'-AMP-ACTIVATED PROTEIN KINASE , BETA SUBUNIT"/>
    <property type="match status" value="1"/>
</dbReference>
<dbReference type="InterPro" id="IPR050827">
    <property type="entry name" value="CRP1_MDG1_kinase"/>
</dbReference>
<dbReference type="GO" id="GO:0005737">
    <property type="term" value="C:cytoplasm"/>
    <property type="evidence" value="ECO:0007669"/>
    <property type="project" value="TreeGrafter"/>
</dbReference>
<feature type="region of interest" description="Disordered" evidence="1">
    <location>
        <begin position="140"/>
        <end position="255"/>
    </location>
</feature>
<dbReference type="GO" id="GO:0019901">
    <property type="term" value="F:protein kinase binding"/>
    <property type="evidence" value="ECO:0007669"/>
    <property type="project" value="TreeGrafter"/>
</dbReference>
<reference evidence="3" key="1">
    <citation type="submission" date="2020-04" db="EMBL/GenBank/DDBJ databases">
        <title>Analysis of mating type loci in Filobasidium floriforme.</title>
        <authorList>
            <person name="Nowrousian M."/>
        </authorList>
    </citation>
    <scope>NUCLEOTIDE SEQUENCE</scope>
    <source>
        <strain evidence="3">CBS 6242</strain>
    </source>
</reference>
<protein>
    <recommendedName>
        <fullName evidence="2">AMP-activated protein kinase glycogen-binding domain-containing protein</fullName>
    </recommendedName>
</protein>
<dbReference type="GO" id="GO:0007165">
    <property type="term" value="P:signal transduction"/>
    <property type="evidence" value="ECO:0007669"/>
    <property type="project" value="TreeGrafter"/>
</dbReference>
<sequence>MSHSNLYTHTFTWPPTPSQSVIVTGTFDNWSGTRHHLHKDEESSGGFWKGSVEIPFGERIAYKYVVDGHWLIREDEAKEWDAAGNMNNIFTAPAQKDVELNNTTDKETTTSTASPTSSSAAAAGVVGAGVVGAGAATAAATATATSTPRSPSKTETPIPETGKTEPVAAPAPSTSTYQREKAQEEHNHNHEHEHDGEKRGDGKDESVLDKAKDLVTSHGSGSTSGVAAGSTTNATERQEHAGQESSNIVSGSRGVATGGELEAGKLVVGESTKAGNDLLGGLALGAPIGGGSRESRAGFWSRAWIGRSCRAAV</sequence>
<comment type="caution">
    <text evidence="3">The sequence shown here is derived from an EMBL/GenBank/DDBJ whole genome shotgun (WGS) entry which is preliminary data.</text>
</comment>
<dbReference type="Pfam" id="PF16561">
    <property type="entry name" value="AMPK1_CBM"/>
    <property type="match status" value="1"/>
</dbReference>
<dbReference type="SUPFAM" id="SSF81296">
    <property type="entry name" value="E set domains"/>
    <property type="match status" value="1"/>
</dbReference>
<dbReference type="AlphaFoldDB" id="A0A8K0JF19"/>
<dbReference type="InterPro" id="IPR014756">
    <property type="entry name" value="Ig_E-set"/>
</dbReference>
<dbReference type="Gene3D" id="2.60.40.10">
    <property type="entry name" value="Immunoglobulins"/>
    <property type="match status" value="1"/>
</dbReference>
<organism evidence="3 4">
    <name type="scientific">Filobasidium floriforme</name>
    <dbReference type="NCBI Taxonomy" id="5210"/>
    <lineage>
        <taxon>Eukaryota</taxon>
        <taxon>Fungi</taxon>
        <taxon>Dikarya</taxon>
        <taxon>Basidiomycota</taxon>
        <taxon>Agaricomycotina</taxon>
        <taxon>Tremellomycetes</taxon>
        <taxon>Filobasidiales</taxon>
        <taxon>Filobasidiaceae</taxon>
        <taxon>Filobasidium</taxon>
    </lineage>
</organism>
<dbReference type="PANTHER" id="PTHR10343:SF94">
    <property type="entry name" value="MDG1P"/>
    <property type="match status" value="1"/>
</dbReference>
<evidence type="ECO:0000313" key="4">
    <source>
        <dbReference type="Proteomes" id="UP000812966"/>
    </source>
</evidence>
<dbReference type="EMBL" id="JABELV010000232">
    <property type="protein sequence ID" value="KAG7527759.1"/>
    <property type="molecule type" value="Genomic_DNA"/>
</dbReference>
<name>A0A8K0JF19_9TREE</name>
<dbReference type="CDD" id="cd02859">
    <property type="entry name" value="E_set_AMPKbeta_like_N"/>
    <property type="match status" value="1"/>
</dbReference>
<proteinExistence type="predicted"/>